<dbReference type="PANTHER" id="PTHR23024:SF582">
    <property type="entry name" value="CARBOXYLESTERASE 12-RELATED"/>
    <property type="match status" value="1"/>
</dbReference>
<sequence length="321" mass="36115">MDYSNDNVIEWNYNEEDISEKYHFFNVLKDGRIHVFDPREAGSLKIPPSDDVATGVKIKDVMISDTVAARLFLPPQSAVAGKVPLLFYAHGGAFCMYSPFSVDYTRLLTNYVAEFNVVAVSVAYGLFPAHPGGCYDDSWVGLQWVASHGDPESEIFKLGKCEPWISDHADLSRVFIGGDSGGANISHAMMRNVRKQGLNENVKIEGMILVHPYFGDNDKQWMRMCPINEGPNDPRMKPALEDLAALSCDRVLVFLAEIDFLRDAGVKYVEELKKSGWNGVLEGLENKGKEHNFHITNYMDEEAILINQKIKSFIHYEKVNN</sequence>
<dbReference type="InterPro" id="IPR013094">
    <property type="entry name" value="AB_hydrolase_3"/>
</dbReference>
<dbReference type="AlphaFoldDB" id="A0AAW1GLC0"/>
<evidence type="ECO:0000313" key="3">
    <source>
        <dbReference type="EMBL" id="KAK9665640.1"/>
    </source>
</evidence>
<accession>A0AAW1GLC0</accession>
<reference evidence="3" key="1">
    <citation type="submission" date="2024-03" db="EMBL/GenBank/DDBJ databases">
        <title>WGS assembly of Saponaria officinalis var. Norfolk2.</title>
        <authorList>
            <person name="Jenkins J."/>
            <person name="Shu S."/>
            <person name="Grimwood J."/>
            <person name="Barry K."/>
            <person name="Goodstein D."/>
            <person name="Schmutz J."/>
            <person name="Leebens-Mack J."/>
            <person name="Osbourn A."/>
        </authorList>
    </citation>
    <scope>NUCLEOTIDE SEQUENCE [LARGE SCALE GENOMIC DNA]</scope>
    <source>
        <strain evidence="3">JIC</strain>
    </source>
</reference>
<evidence type="ECO:0000259" key="2">
    <source>
        <dbReference type="Pfam" id="PF07859"/>
    </source>
</evidence>
<name>A0AAW1GLC0_SAPOF</name>
<evidence type="ECO:0000313" key="4">
    <source>
        <dbReference type="Proteomes" id="UP001443914"/>
    </source>
</evidence>
<dbReference type="SUPFAM" id="SSF53474">
    <property type="entry name" value="alpha/beta-Hydrolases"/>
    <property type="match status" value="1"/>
</dbReference>
<dbReference type="InterPro" id="IPR029058">
    <property type="entry name" value="AB_hydrolase_fold"/>
</dbReference>
<evidence type="ECO:0000256" key="1">
    <source>
        <dbReference type="ARBA" id="ARBA00010515"/>
    </source>
</evidence>
<dbReference type="Proteomes" id="UP001443914">
    <property type="component" value="Unassembled WGS sequence"/>
</dbReference>
<comment type="caution">
    <text evidence="3">The sequence shown here is derived from an EMBL/GenBank/DDBJ whole genome shotgun (WGS) entry which is preliminary data.</text>
</comment>
<dbReference type="EMBL" id="JBDFQZ010000014">
    <property type="protein sequence ID" value="KAK9665640.1"/>
    <property type="molecule type" value="Genomic_DNA"/>
</dbReference>
<feature type="domain" description="Alpha/beta hydrolase fold-3" evidence="2">
    <location>
        <begin position="86"/>
        <end position="214"/>
    </location>
</feature>
<dbReference type="Gene3D" id="3.40.50.1820">
    <property type="entry name" value="alpha/beta hydrolase"/>
    <property type="match status" value="1"/>
</dbReference>
<dbReference type="PANTHER" id="PTHR23024">
    <property type="entry name" value="ARYLACETAMIDE DEACETYLASE"/>
    <property type="match status" value="1"/>
</dbReference>
<organism evidence="3 4">
    <name type="scientific">Saponaria officinalis</name>
    <name type="common">Common soapwort</name>
    <name type="synonym">Lychnis saponaria</name>
    <dbReference type="NCBI Taxonomy" id="3572"/>
    <lineage>
        <taxon>Eukaryota</taxon>
        <taxon>Viridiplantae</taxon>
        <taxon>Streptophyta</taxon>
        <taxon>Embryophyta</taxon>
        <taxon>Tracheophyta</taxon>
        <taxon>Spermatophyta</taxon>
        <taxon>Magnoliopsida</taxon>
        <taxon>eudicotyledons</taxon>
        <taxon>Gunneridae</taxon>
        <taxon>Pentapetalae</taxon>
        <taxon>Caryophyllales</taxon>
        <taxon>Caryophyllaceae</taxon>
        <taxon>Caryophylleae</taxon>
        <taxon>Saponaria</taxon>
    </lineage>
</organism>
<keyword evidence="4" id="KW-1185">Reference proteome</keyword>
<feature type="domain" description="Alpha/beta hydrolase fold-3" evidence="2">
    <location>
        <begin position="218"/>
        <end position="294"/>
    </location>
</feature>
<dbReference type="Pfam" id="PF07859">
    <property type="entry name" value="Abhydrolase_3"/>
    <property type="match status" value="2"/>
</dbReference>
<dbReference type="InterPro" id="IPR050466">
    <property type="entry name" value="Carboxylest/Gibb_receptor"/>
</dbReference>
<dbReference type="GO" id="GO:0016787">
    <property type="term" value="F:hydrolase activity"/>
    <property type="evidence" value="ECO:0007669"/>
    <property type="project" value="InterPro"/>
</dbReference>
<proteinExistence type="inferred from homology"/>
<gene>
    <name evidence="3" type="ORF">RND81_14G125500</name>
</gene>
<comment type="similarity">
    <text evidence="1">Belongs to the 'GDXG' lipolytic enzyme family.</text>
</comment>
<protein>
    <recommendedName>
        <fullName evidence="2">Alpha/beta hydrolase fold-3 domain-containing protein</fullName>
    </recommendedName>
</protein>